<evidence type="ECO:0000313" key="1">
    <source>
        <dbReference type="EMBL" id="MBA6116943.1"/>
    </source>
</evidence>
<dbReference type="EMBL" id="JACGDG010000011">
    <property type="protein sequence ID" value="MBA6116943.1"/>
    <property type="molecule type" value="Genomic_DNA"/>
</dbReference>
<organism evidence="1 2">
    <name type="scientific">Pseudomonas putida</name>
    <name type="common">Arthrobacter siderocapsulatus</name>
    <dbReference type="NCBI Taxonomy" id="303"/>
    <lineage>
        <taxon>Bacteria</taxon>
        <taxon>Pseudomonadati</taxon>
        <taxon>Pseudomonadota</taxon>
        <taxon>Gammaproteobacteria</taxon>
        <taxon>Pseudomonadales</taxon>
        <taxon>Pseudomonadaceae</taxon>
        <taxon>Pseudomonas</taxon>
    </lineage>
</organism>
<gene>
    <name evidence="1" type="ORF">H4C47_14500</name>
</gene>
<dbReference type="AlphaFoldDB" id="A0A7W2L208"/>
<evidence type="ECO:0000313" key="2">
    <source>
        <dbReference type="Proteomes" id="UP000553948"/>
    </source>
</evidence>
<name>A0A7W2L208_PSEPU</name>
<proteinExistence type="predicted"/>
<comment type="caution">
    <text evidence="1">The sequence shown here is derived from an EMBL/GenBank/DDBJ whole genome shotgun (WGS) entry which is preliminary data.</text>
</comment>
<protein>
    <recommendedName>
        <fullName evidence="3">Hybrid sensor histidine kinase/response regulator</fullName>
    </recommendedName>
</protein>
<dbReference type="Gene3D" id="3.30.450.20">
    <property type="entry name" value="PAS domain"/>
    <property type="match status" value="1"/>
</dbReference>
<reference evidence="1 2" key="1">
    <citation type="submission" date="2020-07" db="EMBL/GenBank/DDBJ databases">
        <title>Diversity of carbapenemase encoding genes among Pseudomonas putida group clinical isolates in a tertiary Brazilian hospital.</title>
        <authorList>
            <person name="Alberto-Lei F."/>
            <person name="Nodari C.S."/>
            <person name="Streling A.P."/>
            <person name="Paulino J.T."/>
            <person name="Bessa-Neto F.O."/>
            <person name="Cayo R."/>
            <person name="Gales A.C."/>
        </authorList>
    </citation>
    <scope>NUCLEOTIDE SEQUENCE [LARGE SCALE GENOMIC DNA]</scope>
    <source>
        <strain evidence="1 2">12464</strain>
    </source>
</reference>
<evidence type="ECO:0008006" key="3">
    <source>
        <dbReference type="Google" id="ProtNLM"/>
    </source>
</evidence>
<accession>A0A7W2L208</accession>
<sequence>MVQRISTFNWRKTELGPLPYWQPSLRIAVDMMLLSPFPSAVVWGGDMTVIHNDGYAALLNARDDALGKRFDTVWETAWGDIGPKVFKVMESGIGLLEANPRAIQHGDAEASAWYLFSYTPLFNEQHEVAGMLHTAVRTMSDGTTLANGGGA</sequence>
<dbReference type="Proteomes" id="UP000553948">
    <property type="component" value="Unassembled WGS sequence"/>
</dbReference>
<dbReference type="RefSeq" id="WP_054903001.1">
    <property type="nucleotide sequence ID" value="NZ_CP060529.1"/>
</dbReference>